<comment type="caution">
    <text evidence="2">The sequence shown here is derived from an EMBL/GenBank/DDBJ whole genome shotgun (WGS) entry which is preliminary data.</text>
</comment>
<sequence>MGHGRECESWQEATSRTANAKVNRRSAGWQVAWALKPRHHAMSLQWARQFSKQCARQAATNSRSEDIPEMDLGLQVAERASVLRAGFEGAIDAFTESMEQRVQASQWHGGVCALAQGMPGFARLVAVEHVKSRRSGEEYAGLGANVEADHFAGMSARRRDE</sequence>
<gene>
    <name evidence="2" type="ORF">PCOR1329_LOCUS3806</name>
</gene>
<evidence type="ECO:0000256" key="1">
    <source>
        <dbReference type="SAM" id="MobiDB-lite"/>
    </source>
</evidence>
<evidence type="ECO:0000313" key="3">
    <source>
        <dbReference type="Proteomes" id="UP001189429"/>
    </source>
</evidence>
<accession>A0ABN9PSV1</accession>
<dbReference type="EMBL" id="CAUYUJ010000990">
    <property type="protein sequence ID" value="CAK0793542.1"/>
    <property type="molecule type" value="Genomic_DNA"/>
</dbReference>
<keyword evidence="3" id="KW-1185">Reference proteome</keyword>
<name>A0ABN9PSV1_9DINO</name>
<evidence type="ECO:0000313" key="2">
    <source>
        <dbReference type="EMBL" id="CAK0793542.1"/>
    </source>
</evidence>
<proteinExistence type="predicted"/>
<feature type="region of interest" description="Disordered" evidence="1">
    <location>
        <begin position="1"/>
        <end position="21"/>
    </location>
</feature>
<dbReference type="Proteomes" id="UP001189429">
    <property type="component" value="Unassembled WGS sequence"/>
</dbReference>
<organism evidence="2 3">
    <name type="scientific">Prorocentrum cordatum</name>
    <dbReference type="NCBI Taxonomy" id="2364126"/>
    <lineage>
        <taxon>Eukaryota</taxon>
        <taxon>Sar</taxon>
        <taxon>Alveolata</taxon>
        <taxon>Dinophyceae</taxon>
        <taxon>Prorocentrales</taxon>
        <taxon>Prorocentraceae</taxon>
        <taxon>Prorocentrum</taxon>
    </lineage>
</organism>
<reference evidence="2" key="1">
    <citation type="submission" date="2023-10" db="EMBL/GenBank/DDBJ databases">
        <authorList>
            <person name="Chen Y."/>
            <person name="Shah S."/>
            <person name="Dougan E. K."/>
            <person name="Thang M."/>
            <person name="Chan C."/>
        </authorList>
    </citation>
    <scope>NUCLEOTIDE SEQUENCE [LARGE SCALE GENOMIC DNA]</scope>
</reference>
<feature type="non-terminal residue" evidence="2">
    <location>
        <position position="161"/>
    </location>
</feature>
<protein>
    <submittedName>
        <fullName evidence="2">Uncharacterized protein</fullName>
    </submittedName>
</protein>
<feature type="compositionally biased region" description="Polar residues" evidence="1">
    <location>
        <begin position="11"/>
        <end position="20"/>
    </location>
</feature>